<feature type="transmembrane region" description="Helical" evidence="1">
    <location>
        <begin position="7"/>
        <end position="27"/>
    </location>
</feature>
<dbReference type="RefSeq" id="WP_204413927.1">
    <property type="nucleotide sequence ID" value="NZ_JAFBED010000002.1"/>
</dbReference>
<keyword evidence="3" id="KW-1185">Reference proteome</keyword>
<comment type="caution">
    <text evidence="2">The sequence shown here is derived from an EMBL/GenBank/DDBJ whole genome shotgun (WGS) entry which is preliminary data.</text>
</comment>
<keyword evidence="1" id="KW-1133">Transmembrane helix</keyword>
<evidence type="ECO:0000256" key="1">
    <source>
        <dbReference type="SAM" id="Phobius"/>
    </source>
</evidence>
<accession>A0ABS2NXG3</accession>
<keyword evidence="1" id="KW-0812">Transmembrane</keyword>
<proteinExistence type="predicted"/>
<sequence>MKINQQYRRIFLGVVLLIILIFAYSFYQDSMKNNYREEYQGRARLELSRETDIDFDKIENPDGIKVKKNVKMPDGLDDRIAQVNLIQFDWKDQDGKAYTISYLEYVFKNGATFIEKTERRILD</sequence>
<protein>
    <recommendedName>
        <fullName evidence="4">DUF4845 domain-containing protein</fullName>
    </recommendedName>
</protein>
<organism evidence="2 3">
    <name type="scientific">Sutcliffiella tianshenii</name>
    <dbReference type="NCBI Taxonomy" id="1463404"/>
    <lineage>
        <taxon>Bacteria</taxon>
        <taxon>Bacillati</taxon>
        <taxon>Bacillota</taxon>
        <taxon>Bacilli</taxon>
        <taxon>Bacillales</taxon>
        <taxon>Bacillaceae</taxon>
        <taxon>Sutcliffiella</taxon>
    </lineage>
</organism>
<evidence type="ECO:0008006" key="4">
    <source>
        <dbReference type="Google" id="ProtNLM"/>
    </source>
</evidence>
<dbReference type="EMBL" id="JAFBED010000002">
    <property type="protein sequence ID" value="MBM7619108.1"/>
    <property type="molecule type" value="Genomic_DNA"/>
</dbReference>
<reference evidence="2 3" key="1">
    <citation type="submission" date="2021-01" db="EMBL/GenBank/DDBJ databases">
        <title>Genomic Encyclopedia of Type Strains, Phase IV (KMG-IV): sequencing the most valuable type-strain genomes for metagenomic binning, comparative biology and taxonomic classification.</title>
        <authorList>
            <person name="Goeker M."/>
        </authorList>
    </citation>
    <scope>NUCLEOTIDE SEQUENCE [LARGE SCALE GENOMIC DNA]</scope>
    <source>
        <strain evidence="2 3">DSM 25879</strain>
    </source>
</reference>
<keyword evidence="1" id="KW-0472">Membrane</keyword>
<dbReference type="Proteomes" id="UP000737402">
    <property type="component" value="Unassembled WGS sequence"/>
</dbReference>
<evidence type="ECO:0000313" key="3">
    <source>
        <dbReference type="Proteomes" id="UP000737402"/>
    </source>
</evidence>
<name>A0ABS2NXG3_9BACI</name>
<evidence type="ECO:0000313" key="2">
    <source>
        <dbReference type="EMBL" id="MBM7619108.1"/>
    </source>
</evidence>
<gene>
    <name evidence="2" type="ORF">JOC95_000957</name>
</gene>